<accession>A0ACC1JSP1</accession>
<reference evidence="1" key="1">
    <citation type="submission" date="2022-07" db="EMBL/GenBank/DDBJ databases">
        <title>Phylogenomic reconstructions and comparative analyses of Kickxellomycotina fungi.</title>
        <authorList>
            <person name="Reynolds N.K."/>
            <person name="Stajich J.E."/>
            <person name="Barry K."/>
            <person name="Grigoriev I.V."/>
            <person name="Crous P."/>
            <person name="Smith M.E."/>
        </authorList>
    </citation>
    <scope>NUCLEOTIDE SEQUENCE</scope>
    <source>
        <strain evidence="1">CBS 109366</strain>
    </source>
</reference>
<proteinExistence type="predicted"/>
<feature type="non-terminal residue" evidence="1">
    <location>
        <position position="1"/>
    </location>
</feature>
<sequence length="67" mass="7462">YAVGYYYECGIGVAQPDITEAQRWYTRAAQQGNRRAISRLRELKKMGVGMAPPTASARPRRGKGALF</sequence>
<comment type="caution">
    <text evidence="1">The sequence shown here is derived from an EMBL/GenBank/DDBJ whole genome shotgun (WGS) entry which is preliminary data.</text>
</comment>
<protein>
    <submittedName>
        <fullName evidence="1">Uncharacterized protein</fullName>
    </submittedName>
</protein>
<keyword evidence="2" id="KW-1185">Reference proteome</keyword>
<dbReference type="Proteomes" id="UP001140234">
    <property type="component" value="Unassembled WGS sequence"/>
</dbReference>
<name>A0ACC1JSP1_9FUNG</name>
<evidence type="ECO:0000313" key="1">
    <source>
        <dbReference type="EMBL" id="KAJ2766439.1"/>
    </source>
</evidence>
<evidence type="ECO:0000313" key="2">
    <source>
        <dbReference type="Proteomes" id="UP001140234"/>
    </source>
</evidence>
<gene>
    <name evidence="1" type="ORF">IWQ57_004359</name>
</gene>
<organism evidence="1 2">
    <name type="scientific">Coemansia nantahalensis</name>
    <dbReference type="NCBI Taxonomy" id="2789366"/>
    <lineage>
        <taxon>Eukaryota</taxon>
        <taxon>Fungi</taxon>
        <taxon>Fungi incertae sedis</taxon>
        <taxon>Zoopagomycota</taxon>
        <taxon>Kickxellomycotina</taxon>
        <taxon>Kickxellomycetes</taxon>
        <taxon>Kickxellales</taxon>
        <taxon>Kickxellaceae</taxon>
        <taxon>Coemansia</taxon>
    </lineage>
</organism>
<dbReference type="EMBL" id="JANBUJ010001696">
    <property type="protein sequence ID" value="KAJ2766439.1"/>
    <property type="molecule type" value="Genomic_DNA"/>
</dbReference>